<dbReference type="PANTHER" id="PTHR11635:SF152">
    <property type="entry name" value="CAMP-DEPENDENT PROTEIN KINASE TYPE I REGULATORY SUBUNIT-RELATED"/>
    <property type="match status" value="1"/>
</dbReference>
<dbReference type="InterPro" id="IPR014710">
    <property type="entry name" value="RmlC-like_jellyroll"/>
</dbReference>
<evidence type="ECO:0000313" key="3">
    <source>
        <dbReference type="EMBL" id="CAJ1394058.1"/>
    </source>
</evidence>
<evidence type="ECO:0000256" key="1">
    <source>
        <dbReference type="SAM" id="MobiDB-lite"/>
    </source>
</evidence>
<evidence type="ECO:0000313" key="4">
    <source>
        <dbReference type="Proteomes" id="UP001178507"/>
    </source>
</evidence>
<dbReference type="InterPro" id="IPR018488">
    <property type="entry name" value="cNMP-bd_CS"/>
</dbReference>
<feature type="domain" description="Cyclic nucleotide-binding" evidence="2">
    <location>
        <begin position="790"/>
        <end position="878"/>
    </location>
</feature>
<protein>
    <recommendedName>
        <fullName evidence="2">Cyclic nucleotide-binding domain-containing protein</fullName>
    </recommendedName>
</protein>
<feature type="domain" description="Cyclic nucleotide-binding" evidence="2">
    <location>
        <begin position="247"/>
        <end position="345"/>
    </location>
</feature>
<dbReference type="PROSITE" id="PS50042">
    <property type="entry name" value="CNMP_BINDING_3"/>
    <property type="match status" value="5"/>
</dbReference>
<evidence type="ECO:0000259" key="2">
    <source>
        <dbReference type="PROSITE" id="PS50042"/>
    </source>
</evidence>
<comment type="caution">
    <text evidence="3">The sequence shown here is derived from an EMBL/GenBank/DDBJ whole genome shotgun (WGS) entry which is preliminary data.</text>
</comment>
<accession>A0AA36N9B5</accession>
<dbReference type="Proteomes" id="UP001178507">
    <property type="component" value="Unassembled WGS sequence"/>
</dbReference>
<dbReference type="InterPro" id="IPR000595">
    <property type="entry name" value="cNMP-bd_dom"/>
</dbReference>
<feature type="compositionally biased region" description="Pro residues" evidence="1">
    <location>
        <begin position="63"/>
        <end position="72"/>
    </location>
</feature>
<feature type="compositionally biased region" description="Low complexity" evidence="1">
    <location>
        <begin position="92"/>
        <end position="102"/>
    </location>
</feature>
<dbReference type="EMBL" id="CAUJNA010002735">
    <property type="protein sequence ID" value="CAJ1394058.1"/>
    <property type="molecule type" value="Genomic_DNA"/>
</dbReference>
<feature type="region of interest" description="Disordered" evidence="1">
    <location>
        <begin position="54"/>
        <end position="156"/>
    </location>
</feature>
<proteinExistence type="predicted"/>
<dbReference type="PROSITE" id="PS00888">
    <property type="entry name" value="CNMP_BINDING_1"/>
    <property type="match status" value="2"/>
</dbReference>
<feature type="domain" description="Cyclic nucleotide-binding" evidence="2">
    <location>
        <begin position="367"/>
        <end position="455"/>
    </location>
</feature>
<dbReference type="CDD" id="cd00038">
    <property type="entry name" value="CAP_ED"/>
    <property type="match status" value="5"/>
</dbReference>
<sequence length="1010" mass="111813">MTDAEWAANMRKVLGPHLEAMASEVQQSWGPDVDPEAMMLRWLCQRRNLEVPPVSVRRRGAAPRPPSSPPEDPPAKPPEHAKPEPPLSARPTGASATSASASAGGGSTSSNQRMEPIAPQTARLPAIRTSRSTEEKRLSLPPLAEEASTVKPPEPSPTAMALDLGVNILATKPWTSQLAVNLPECKPWERTLKTVQDRIVSDQKRHTSHAEMLRANDQRMHDLMAYMHQEMRGQFLAKVPLLSEKVLDAKTQFRLVSCLKPQTFERGQFIIKEGEVGDRLYIIERGTCEVNKKLNGREVTIGQLSKGAFFGEIAVLYDMPRTATVRTQTAVIALGLSRADIQKQLSAEDLERMKLIARTQVFGSVPLLADLDAERKAKVAIALKSQRWYKGAVLAGQNHITSRMYIIEQGNILMTPSRRNRQPAQDLRLGPGQYFGMRGLLYGAPMGFTITADSDEVMTLSISYEELVDTETDPADRTELATILHRSMRAHLVKQIPAVGRLAEENFQAVFKDAQEVKYKKWNVVFQQGSVLRYVYVLERGKLSEYGGKLEKLVEQDGKVSFKKWNVLEKDSAEYIYELKSGQLAVKDGEGRRAFDGQVADTDVNCPEHVTPGTYFGAECLESKSAIAPYTLVALTDVTLLQFPPSAIWAVQEEQRQFLSRIQLFSPDVLTKDEQFMLVSKLKPWNFPAGRYIIKEGEIGDMLFIIERGVCDACKILNDQEVVLTQLKKGAFFGELAVMFDMPRTASVRAATPVTALSLTREDITSVIGEEKISKMQILAKAQVFGSIPILAPLPAAAKNTIARRLQPKCFEKGSVIIDPKAKADRLYIVESGSVMVQCGEEKGIQLLAGMSFGMDRLLGEEPYDIKVTAFSDQDILASAGTGEQEAMVRHMQRALHMWLLRSVFLPDESEQQLANALRHCDVLPVNEGDVVFEKGESLTSVYIGIQGVFQSPGHPIYRATEVRGNIVNASPLAFGAEWATRDSPVSAPYRLEAATAGSLLRVPMYVVRG</sequence>
<dbReference type="GO" id="GO:0005952">
    <property type="term" value="C:cAMP-dependent protein kinase complex"/>
    <property type="evidence" value="ECO:0007669"/>
    <property type="project" value="InterPro"/>
</dbReference>
<name>A0AA36N9B5_9DINO</name>
<dbReference type="SUPFAM" id="SSF51206">
    <property type="entry name" value="cAMP-binding domain-like"/>
    <property type="match status" value="5"/>
</dbReference>
<keyword evidence="4" id="KW-1185">Reference proteome</keyword>
<dbReference type="InterPro" id="IPR018490">
    <property type="entry name" value="cNMP-bd_dom_sf"/>
</dbReference>
<feature type="domain" description="Cyclic nucleotide-binding" evidence="2">
    <location>
        <begin position="670"/>
        <end position="769"/>
    </location>
</feature>
<feature type="domain" description="Cyclic nucleotide-binding" evidence="2">
    <location>
        <begin position="498"/>
        <end position="543"/>
    </location>
</feature>
<dbReference type="Pfam" id="PF00027">
    <property type="entry name" value="cNMP_binding"/>
    <property type="match status" value="3"/>
</dbReference>
<organism evidence="3 4">
    <name type="scientific">Effrenium voratum</name>
    <dbReference type="NCBI Taxonomy" id="2562239"/>
    <lineage>
        <taxon>Eukaryota</taxon>
        <taxon>Sar</taxon>
        <taxon>Alveolata</taxon>
        <taxon>Dinophyceae</taxon>
        <taxon>Suessiales</taxon>
        <taxon>Symbiodiniaceae</taxon>
        <taxon>Effrenium</taxon>
    </lineage>
</organism>
<dbReference type="AlphaFoldDB" id="A0AA36N9B5"/>
<dbReference type="InterPro" id="IPR050503">
    <property type="entry name" value="cAMP-dep_PK_reg_su-like"/>
</dbReference>
<dbReference type="PROSITE" id="PS00889">
    <property type="entry name" value="CNMP_BINDING_2"/>
    <property type="match status" value="2"/>
</dbReference>
<feature type="compositionally biased region" description="Basic and acidic residues" evidence="1">
    <location>
        <begin position="73"/>
        <end position="83"/>
    </location>
</feature>
<dbReference type="GO" id="GO:0005829">
    <property type="term" value="C:cytosol"/>
    <property type="evidence" value="ECO:0007669"/>
    <property type="project" value="TreeGrafter"/>
</dbReference>
<dbReference type="Gene3D" id="2.60.120.10">
    <property type="entry name" value="Jelly Rolls"/>
    <property type="match status" value="5"/>
</dbReference>
<gene>
    <name evidence="3" type="ORF">EVOR1521_LOCUS18798</name>
</gene>
<dbReference type="PANTHER" id="PTHR11635">
    <property type="entry name" value="CAMP-DEPENDENT PROTEIN KINASE REGULATORY CHAIN"/>
    <property type="match status" value="1"/>
</dbReference>
<dbReference type="PRINTS" id="PR00103">
    <property type="entry name" value="CAMPKINASE"/>
</dbReference>
<reference evidence="3" key="1">
    <citation type="submission" date="2023-08" db="EMBL/GenBank/DDBJ databases">
        <authorList>
            <person name="Chen Y."/>
            <person name="Shah S."/>
            <person name="Dougan E. K."/>
            <person name="Thang M."/>
            <person name="Chan C."/>
        </authorList>
    </citation>
    <scope>NUCLEOTIDE SEQUENCE</scope>
</reference>
<dbReference type="SMART" id="SM00100">
    <property type="entry name" value="cNMP"/>
    <property type="match status" value="4"/>
</dbReference>